<gene>
    <name evidence="5" type="ORF">AKO1_005708</name>
</gene>
<evidence type="ECO:0000256" key="3">
    <source>
        <dbReference type="ARBA" id="ARBA00023002"/>
    </source>
</evidence>
<dbReference type="GO" id="GO:0033108">
    <property type="term" value="P:mitochondrial respiratory chain complex assembly"/>
    <property type="evidence" value="ECO:0007669"/>
    <property type="project" value="TreeGrafter"/>
</dbReference>
<organism evidence="5 6">
    <name type="scientific">Acrasis kona</name>
    <dbReference type="NCBI Taxonomy" id="1008807"/>
    <lineage>
        <taxon>Eukaryota</taxon>
        <taxon>Discoba</taxon>
        <taxon>Heterolobosea</taxon>
        <taxon>Tetramitia</taxon>
        <taxon>Eutetramitia</taxon>
        <taxon>Acrasidae</taxon>
        <taxon>Acrasis</taxon>
    </lineage>
</organism>
<dbReference type="EMBL" id="JAOPGA020000178">
    <property type="protein sequence ID" value="KAL0477462.1"/>
    <property type="molecule type" value="Genomic_DNA"/>
</dbReference>
<proteinExistence type="predicted"/>
<keyword evidence="3" id="KW-0560">Oxidoreductase</keyword>
<dbReference type="InterPro" id="IPR023753">
    <property type="entry name" value="FAD/NAD-binding_dom"/>
</dbReference>
<dbReference type="Pfam" id="PF07992">
    <property type="entry name" value="Pyr_redox_2"/>
    <property type="match status" value="1"/>
</dbReference>
<evidence type="ECO:0000256" key="1">
    <source>
        <dbReference type="ARBA" id="ARBA00022630"/>
    </source>
</evidence>
<dbReference type="GO" id="GO:0012501">
    <property type="term" value="P:programmed cell death"/>
    <property type="evidence" value="ECO:0007669"/>
    <property type="project" value="TreeGrafter"/>
</dbReference>
<dbReference type="InterPro" id="IPR050446">
    <property type="entry name" value="FAD-oxidoreductase/Apoptosis"/>
</dbReference>
<dbReference type="Gene3D" id="3.50.50.60">
    <property type="entry name" value="FAD/NAD(P)-binding domain"/>
    <property type="match status" value="2"/>
</dbReference>
<accession>A0AAW2YJY8</accession>
<evidence type="ECO:0000259" key="4">
    <source>
        <dbReference type="Pfam" id="PF07992"/>
    </source>
</evidence>
<protein>
    <submittedName>
        <fullName evidence="5">Aif</fullName>
    </submittedName>
</protein>
<dbReference type="PANTHER" id="PTHR43557:SF4">
    <property type="entry name" value="APOPTOSIS-INDUCING FACTOR 1, MITOCHONDRIAL"/>
    <property type="match status" value="1"/>
</dbReference>
<feature type="domain" description="FAD/NAD(P)-binding" evidence="4">
    <location>
        <begin position="114"/>
        <end position="378"/>
    </location>
</feature>
<dbReference type="AlphaFoldDB" id="A0AAW2YJY8"/>
<dbReference type="PRINTS" id="PR00368">
    <property type="entry name" value="FADPNR"/>
</dbReference>
<evidence type="ECO:0000256" key="2">
    <source>
        <dbReference type="ARBA" id="ARBA00022827"/>
    </source>
</evidence>
<keyword evidence="6" id="KW-1185">Reference proteome</keyword>
<keyword evidence="2" id="KW-0274">FAD</keyword>
<dbReference type="PANTHER" id="PTHR43557">
    <property type="entry name" value="APOPTOSIS-INDUCING FACTOR 1"/>
    <property type="match status" value="1"/>
</dbReference>
<evidence type="ECO:0000313" key="5">
    <source>
        <dbReference type="EMBL" id="KAL0477462.1"/>
    </source>
</evidence>
<name>A0AAW2YJY8_9EUKA</name>
<evidence type="ECO:0000313" key="6">
    <source>
        <dbReference type="Proteomes" id="UP001431209"/>
    </source>
</evidence>
<dbReference type="PRINTS" id="PR00411">
    <property type="entry name" value="PNDRDTASEI"/>
</dbReference>
<comment type="caution">
    <text evidence="5">The sequence shown here is derived from an EMBL/GenBank/DDBJ whole genome shotgun (WGS) entry which is preliminary data.</text>
</comment>
<dbReference type="SUPFAM" id="SSF51905">
    <property type="entry name" value="FAD/NAD(P)-binding domain"/>
    <property type="match status" value="2"/>
</dbReference>
<keyword evidence="1" id="KW-0285">Flavoprotein</keyword>
<sequence>MSRFRQFFSFGKKAFDPHGSKPRFLHDLEYMGRGKAGALVVCLVTPIALANYLVDRYNTDVIRHGDERVKEFEEYRLERNKRLAAKREQQREEGDNHVLHSIATDFNKSPATNYKYVLIGGGTASYSAYKAIRKNDPEAKVLIVTAEPHAPYQRPPLSKELWKTDEGNSNNLTFKDWSGQNSSESAYKNDFTDLIKGGHVTDLDVTNQRITLHDGRTFGYERCLLATGGSPREIIGHEKIPSHVSTFRTLDDFKLDEVASKKGTVVVIGGSFLGTELAYALAQRNGPKVVQVFLEPEVLARNLPRYLSKRIRKVLQSAGVQLKPNLHVTSVDKKGQGVQIKMDNGETIDADYVITATGLYPNTELAEKAGLEIDPVNGGIGDQ</sequence>
<reference evidence="5 6" key="1">
    <citation type="submission" date="2024-03" db="EMBL/GenBank/DDBJ databases">
        <title>The Acrasis kona genome and developmental transcriptomes reveal deep origins of eukaryotic multicellular pathways.</title>
        <authorList>
            <person name="Sheikh S."/>
            <person name="Fu C.-J."/>
            <person name="Brown M.W."/>
            <person name="Baldauf S.L."/>
        </authorList>
    </citation>
    <scope>NUCLEOTIDE SEQUENCE [LARGE SCALE GENOMIC DNA]</scope>
    <source>
        <strain evidence="5 6">ATCC MYA-3509</strain>
    </source>
</reference>
<dbReference type="InterPro" id="IPR036188">
    <property type="entry name" value="FAD/NAD-bd_sf"/>
</dbReference>
<dbReference type="Proteomes" id="UP001431209">
    <property type="component" value="Unassembled WGS sequence"/>
</dbReference>
<dbReference type="GO" id="GO:0016174">
    <property type="term" value="F:NAD(P)H oxidase H2O2-forming activity"/>
    <property type="evidence" value="ECO:0007669"/>
    <property type="project" value="TreeGrafter"/>
</dbReference>
<dbReference type="GO" id="GO:0005739">
    <property type="term" value="C:mitochondrion"/>
    <property type="evidence" value="ECO:0007669"/>
    <property type="project" value="TreeGrafter"/>
</dbReference>
<dbReference type="GO" id="GO:0071949">
    <property type="term" value="F:FAD binding"/>
    <property type="evidence" value="ECO:0007669"/>
    <property type="project" value="TreeGrafter"/>
</dbReference>